<comment type="catalytic activity">
    <reaction evidence="13">
        <text>Preferential cleavage: (Ac)2-L-Lys-D-Ala-|-D-Ala. Also transpeptidation of peptidyl-alanyl moieties that are N-acyl substituents of D-alanine.</text>
        <dbReference type="EC" id="3.4.16.4"/>
    </reaction>
</comment>
<comment type="similarity">
    <text evidence="3">In the N-terminal section; belongs to the glycosyltransferase 51 family.</text>
</comment>
<dbReference type="AlphaFoldDB" id="A0A8B2NWR6"/>
<dbReference type="PANTHER" id="PTHR32282:SF33">
    <property type="entry name" value="PEPTIDOGLYCAN GLYCOSYLTRANSFERASE"/>
    <property type="match status" value="1"/>
</dbReference>
<feature type="domain" description="Glycosyl transferase family 51" evidence="18">
    <location>
        <begin position="96"/>
        <end position="269"/>
    </location>
</feature>
<accession>A0A8B2NWR6</accession>
<comment type="pathway">
    <text evidence="1">Cell wall biogenesis; peptidoglycan biosynthesis.</text>
</comment>
<dbReference type="InterPro" id="IPR036950">
    <property type="entry name" value="PBP_transglycosylase"/>
</dbReference>
<dbReference type="PANTHER" id="PTHR32282">
    <property type="entry name" value="BINDING PROTEIN TRANSPEPTIDASE, PUTATIVE-RELATED"/>
    <property type="match status" value="1"/>
</dbReference>
<dbReference type="Pfam" id="PF00905">
    <property type="entry name" value="Transpeptidase"/>
    <property type="match status" value="1"/>
</dbReference>
<feature type="transmembrane region" description="Helical" evidence="16">
    <location>
        <begin position="45"/>
        <end position="70"/>
    </location>
</feature>
<keyword evidence="10" id="KW-0573">Peptidoglycan synthesis</keyword>
<feature type="region of interest" description="Disordered" evidence="15">
    <location>
        <begin position="1"/>
        <end position="35"/>
    </location>
</feature>
<feature type="compositionally biased region" description="Gly residues" evidence="15">
    <location>
        <begin position="684"/>
        <end position="696"/>
    </location>
</feature>
<keyword evidence="7" id="KW-0808">Transferase</keyword>
<keyword evidence="16" id="KW-0472">Membrane</keyword>
<keyword evidence="4" id="KW-0121">Carboxypeptidase</keyword>
<keyword evidence="6" id="KW-0328">Glycosyltransferase</keyword>
<feature type="compositionally biased region" description="Basic residues" evidence="15">
    <location>
        <begin position="18"/>
        <end position="35"/>
    </location>
</feature>
<evidence type="ECO:0000256" key="11">
    <source>
        <dbReference type="ARBA" id="ARBA00023268"/>
    </source>
</evidence>
<evidence type="ECO:0000256" key="4">
    <source>
        <dbReference type="ARBA" id="ARBA00022645"/>
    </source>
</evidence>
<evidence type="ECO:0000256" key="8">
    <source>
        <dbReference type="ARBA" id="ARBA00022801"/>
    </source>
</evidence>
<dbReference type="GO" id="GO:0008360">
    <property type="term" value="P:regulation of cell shape"/>
    <property type="evidence" value="ECO:0007669"/>
    <property type="project" value="UniProtKB-KW"/>
</dbReference>
<dbReference type="InterPro" id="IPR012338">
    <property type="entry name" value="Beta-lactam/transpept-like"/>
</dbReference>
<evidence type="ECO:0000256" key="2">
    <source>
        <dbReference type="ARBA" id="ARBA00007090"/>
    </source>
</evidence>
<dbReference type="GO" id="GO:0008955">
    <property type="term" value="F:peptidoglycan glycosyltransferase activity"/>
    <property type="evidence" value="ECO:0007669"/>
    <property type="project" value="UniProtKB-EC"/>
</dbReference>
<gene>
    <name evidence="19" type="ORF">DLJ53_08035</name>
</gene>
<evidence type="ECO:0000256" key="7">
    <source>
        <dbReference type="ARBA" id="ARBA00022679"/>
    </source>
</evidence>
<comment type="catalytic activity">
    <reaction evidence="14">
        <text>[GlcNAc-(1-&gt;4)-Mur2Ac(oyl-L-Ala-gamma-D-Glu-L-Lys-D-Ala-D-Ala)](n)-di-trans,octa-cis-undecaprenyl diphosphate + beta-D-GlcNAc-(1-&gt;4)-Mur2Ac(oyl-L-Ala-gamma-D-Glu-L-Lys-D-Ala-D-Ala)-di-trans,octa-cis-undecaprenyl diphosphate = [GlcNAc-(1-&gt;4)-Mur2Ac(oyl-L-Ala-gamma-D-Glu-L-Lys-D-Ala-D-Ala)](n+1)-di-trans,octa-cis-undecaprenyl diphosphate + di-trans,octa-cis-undecaprenyl diphosphate + H(+)</text>
        <dbReference type="Rhea" id="RHEA:23708"/>
        <dbReference type="Rhea" id="RHEA-COMP:9602"/>
        <dbReference type="Rhea" id="RHEA-COMP:9603"/>
        <dbReference type="ChEBI" id="CHEBI:15378"/>
        <dbReference type="ChEBI" id="CHEBI:58405"/>
        <dbReference type="ChEBI" id="CHEBI:60033"/>
        <dbReference type="ChEBI" id="CHEBI:78435"/>
        <dbReference type="EC" id="2.4.99.28"/>
    </reaction>
</comment>
<dbReference type="Proteomes" id="UP000249590">
    <property type="component" value="Unassembled WGS sequence"/>
</dbReference>
<dbReference type="InterPro" id="IPR050396">
    <property type="entry name" value="Glycosyltr_51/Transpeptidase"/>
</dbReference>
<keyword evidence="20" id="KW-1185">Reference proteome</keyword>
<dbReference type="GO" id="GO:0071555">
    <property type="term" value="P:cell wall organization"/>
    <property type="evidence" value="ECO:0007669"/>
    <property type="project" value="UniProtKB-KW"/>
</dbReference>
<dbReference type="EMBL" id="QHHQ01000001">
    <property type="protein sequence ID" value="RAI04577.1"/>
    <property type="molecule type" value="Genomic_DNA"/>
</dbReference>
<dbReference type="InterPro" id="IPR023346">
    <property type="entry name" value="Lysozyme-like_dom_sf"/>
</dbReference>
<evidence type="ECO:0000256" key="12">
    <source>
        <dbReference type="ARBA" id="ARBA00023316"/>
    </source>
</evidence>
<evidence type="ECO:0000313" key="19">
    <source>
        <dbReference type="EMBL" id="RAI04577.1"/>
    </source>
</evidence>
<protein>
    <submittedName>
        <fullName evidence="19">Penicillin-binding protein</fullName>
    </submittedName>
</protein>
<feature type="compositionally biased region" description="Basic and acidic residues" evidence="15">
    <location>
        <begin position="1"/>
        <end position="16"/>
    </location>
</feature>
<keyword evidence="11" id="KW-0511">Multifunctional enzyme</keyword>
<comment type="caution">
    <text evidence="19">The sequence shown here is derived from an EMBL/GenBank/DDBJ whole genome shotgun (WGS) entry which is preliminary data.</text>
</comment>
<evidence type="ECO:0000256" key="13">
    <source>
        <dbReference type="ARBA" id="ARBA00034000"/>
    </source>
</evidence>
<keyword evidence="16" id="KW-0812">Transmembrane</keyword>
<keyword evidence="5" id="KW-0645">Protease</keyword>
<evidence type="ECO:0000256" key="14">
    <source>
        <dbReference type="ARBA" id="ARBA00049902"/>
    </source>
</evidence>
<feature type="region of interest" description="Disordered" evidence="15">
    <location>
        <begin position="658"/>
        <end position="696"/>
    </location>
</feature>
<keyword evidence="8" id="KW-0378">Hydrolase</keyword>
<comment type="similarity">
    <text evidence="2">In the C-terminal section; belongs to the transpeptidase family.</text>
</comment>
<dbReference type="GO" id="GO:0030288">
    <property type="term" value="C:outer membrane-bounded periplasmic space"/>
    <property type="evidence" value="ECO:0007669"/>
    <property type="project" value="TreeGrafter"/>
</dbReference>
<dbReference type="GO" id="GO:0006508">
    <property type="term" value="P:proteolysis"/>
    <property type="evidence" value="ECO:0007669"/>
    <property type="project" value="UniProtKB-KW"/>
</dbReference>
<evidence type="ECO:0000256" key="6">
    <source>
        <dbReference type="ARBA" id="ARBA00022676"/>
    </source>
</evidence>
<sequence length="696" mass="75190">MPARGRAEADEADAPKKAAARRRSEPKRRTRGDRPRRRRFSLLRFAFRMTFTLAILGVIGVGAIVAYYAATLPPVAEWSVPDRPPNVAILAEDGQLIANRGDTGGRAVKLEDLPKYVPQAVVAIEDRRYYSHPGIDPIGLTRAMATNLTSGRLEQGGSTLTQQLAKNMFLTPSRTIERKIQEMLFAVWLEMKYSKDEILGMYLNRVYLGAGATGIDGAAHRYFDKPAEELTLSEAAMIAGLLKAPTYYAPTNDLERSRTRAGLVLDAMHDVGFINDTDYEYAKAHPASVAKPKVATSGGYVADWVAEVLPDFAGSVSQDIVVETTVNLELQELAQSALQGILDKDGAAKGVSQGAVVMLDGSGAVKALVGGRKYGDSQYNRAVSAKRQPGSSFKPFVYLAALEHGLTPNSMRIDQPTRIGNWEPQNYSRKYRGPVSLQTALAHSINTVAAQLAAEVGPKTVVSVAHRMGIESPLEPNASIALGTSEVTLLELTTAFVPFSNGGIGVIPHVVRRIRTADGQLLYERRGGGPGQVVDLRNVGMMNQMLHAVVANGTGHNSQIDGWQTAGKTGTSQDWRDAWFVGYSAFFTAGVWFGNDDNSPTKRATGGSLPAELWKTLMNKVQEGMVPADLPGMDQVPQVVETAPENYEVQYGQPVANAPQQFEPNSAARGGPSDWIPPDQGRQNRGGGFLSRLFGG</sequence>
<evidence type="ECO:0000256" key="1">
    <source>
        <dbReference type="ARBA" id="ARBA00004752"/>
    </source>
</evidence>
<dbReference type="NCBIfam" id="TIGR02074">
    <property type="entry name" value="PBP_1a_fam"/>
    <property type="match status" value="1"/>
</dbReference>
<evidence type="ECO:0000256" key="10">
    <source>
        <dbReference type="ARBA" id="ARBA00022984"/>
    </source>
</evidence>
<keyword evidence="9" id="KW-0133">Cell shape</keyword>
<dbReference type="FunFam" id="1.10.3810.10:FF:000001">
    <property type="entry name" value="Penicillin-binding protein 1A"/>
    <property type="match status" value="1"/>
</dbReference>
<keyword evidence="16" id="KW-1133">Transmembrane helix</keyword>
<evidence type="ECO:0000256" key="5">
    <source>
        <dbReference type="ARBA" id="ARBA00022670"/>
    </source>
</evidence>
<evidence type="ECO:0000259" key="17">
    <source>
        <dbReference type="Pfam" id="PF00905"/>
    </source>
</evidence>
<dbReference type="SUPFAM" id="SSF53955">
    <property type="entry name" value="Lysozyme-like"/>
    <property type="match status" value="1"/>
</dbReference>
<dbReference type="Gene3D" id="3.40.710.10">
    <property type="entry name" value="DD-peptidase/beta-lactamase superfamily"/>
    <property type="match status" value="1"/>
</dbReference>
<dbReference type="InterPro" id="IPR001264">
    <property type="entry name" value="Glyco_trans_51"/>
</dbReference>
<organism evidence="19 20">
    <name type="scientific">Acuticoccus sediminis</name>
    <dbReference type="NCBI Taxonomy" id="2184697"/>
    <lineage>
        <taxon>Bacteria</taxon>
        <taxon>Pseudomonadati</taxon>
        <taxon>Pseudomonadota</taxon>
        <taxon>Alphaproteobacteria</taxon>
        <taxon>Hyphomicrobiales</taxon>
        <taxon>Amorphaceae</taxon>
        <taxon>Acuticoccus</taxon>
    </lineage>
</organism>
<proteinExistence type="inferred from homology"/>
<dbReference type="Gene3D" id="1.10.3810.10">
    <property type="entry name" value="Biosynthetic peptidoglycan transglycosylase-like"/>
    <property type="match status" value="1"/>
</dbReference>
<evidence type="ECO:0000259" key="18">
    <source>
        <dbReference type="Pfam" id="PF00912"/>
    </source>
</evidence>
<evidence type="ECO:0000313" key="20">
    <source>
        <dbReference type="Proteomes" id="UP000249590"/>
    </source>
</evidence>
<feature type="domain" description="Penicillin-binding protein transpeptidase" evidence="17">
    <location>
        <begin position="355"/>
        <end position="618"/>
    </location>
</feature>
<dbReference type="GO" id="GO:0008658">
    <property type="term" value="F:penicillin binding"/>
    <property type="evidence" value="ECO:0007669"/>
    <property type="project" value="InterPro"/>
</dbReference>
<dbReference type="GO" id="GO:0009002">
    <property type="term" value="F:serine-type D-Ala-D-Ala carboxypeptidase activity"/>
    <property type="evidence" value="ECO:0007669"/>
    <property type="project" value="UniProtKB-EC"/>
</dbReference>
<dbReference type="SUPFAM" id="SSF56601">
    <property type="entry name" value="beta-lactamase/transpeptidase-like"/>
    <property type="match status" value="1"/>
</dbReference>
<keyword evidence="12" id="KW-0961">Cell wall biogenesis/degradation</keyword>
<evidence type="ECO:0000256" key="9">
    <source>
        <dbReference type="ARBA" id="ARBA00022960"/>
    </source>
</evidence>
<dbReference type="Pfam" id="PF00912">
    <property type="entry name" value="Transgly"/>
    <property type="match status" value="1"/>
</dbReference>
<evidence type="ECO:0000256" key="16">
    <source>
        <dbReference type="SAM" id="Phobius"/>
    </source>
</evidence>
<dbReference type="UniPathway" id="UPA00219"/>
<dbReference type="OrthoDB" id="9766909at2"/>
<dbReference type="GO" id="GO:0009252">
    <property type="term" value="P:peptidoglycan biosynthetic process"/>
    <property type="evidence" value="ECO:0007669"/>
    <property type="project" value="UniProtKB-UniPathway"/>
</dbReference>
<evidence type="ECO:0000256" key="3">
    <source>
        <dbReference type="ARBA" id="ARBA00007739"/>
    </source>
</evidence>
<name>A0A8B2NWR6_9HYPH</name>
<evidence type="ECO:0000256" key="15">
    <source>
        <dbReference type="SAM" id="MobiDB-lite"/>
    </source>
</evidence>
<dbReference type="InterPro" id="IPR001460">
    <property type="entry name" value="PCN-bd_Tpept"/>
</dbReference>
<reference evidence="19 20" key="1">
    <citation type="submission" date="2018-05" db="EMBL/GenBank/DDBJ databases">
        <title>Acuticoccus sediminis sp. nov., isolated from deep-sea sediment of Indian Ocean.</title>
        <authorList>
            <person name="Liu X."/>
            <person name="Lai Q."/>
            <person name="Du Y."/>
            <person name="Sun F."/>
            <person name="Zhang X."/>
            <person name="Wang S."/>
            <person name="Shao Z."/>
        </authorList>
    </citation>
    <scope>NUCLEOTIDE SEQUENCE [LARGE SCALE GENOMIC DNA]</scope>
    <source>
        <strain evidence="19 20">PTG4-2</strain>
    </source>
</reference>